<feature type="binding site" description="axial binding residue" evidence="5">
    <location>
        <position position="792"/>
    </location>
    <ligand>
        <name>heme</name>
        <dbReference type="ChEBI" id="CHEBI:30413"/>
    </ligand>
    <ligandPart>
        <name>Fe</name>
        <dbReference type="ChEBI" id="CHEBI:18248"/>
    </ligandPart>
</feature>
<accession>A0A061G156</accession>
<dbReference type="OMA" id="AIAWWFW"/>
<organism evidence="7 8">
    <name type="scientific">Theobroma cacao</name>
    <name type="common">Cacao</name>
    <name type="synonym">Cocoa</name>
    <dbReference type="NCBI Taxonomy" id="3641"/>
    <lineage>
        <taxon>Eukaryota</taxon>
        <taxon>Viridiplantae</taxon>
        <taxon>Streptophyta</taxon>
        <taxon>Embryophyta</taxon>
        <taxon>Tracheophyta</taxon>
        <taxon>Spermatophyta</taxon>
        <taxon>Magnoliopsida</taxon>
        <taxon>eudicotyledons</taxon>
        <taxon>Gunneridae</taxon>
        <taxon>Pentapetalae</taxon>
        <taxon>rosids</taxon>
        <taxon>malvids</taxon>
        <taxon>Malvales</taxon>
        <taxon>Malvaceae</taxon>
        <taxon>Byttnerioideae</taxon>
        <taxon>Theobroma</taxon>
    </lineage>
</organism>
<dbReference type="InterPro" id="IPR017972">
    <property type="entry name" value="Cyt_P450_CS"/>
</dbReference>
<protein>
    <submittedName>
        <fullName evidence="7">Cytochrome P450, putative</fullName>
    </submittedName>
</protein>
<evidence type="ECO:0000256" key="6">
    <source>
        <dbReference type="SAM" id="MobiDB-lite"/>
    </source>
</evidence>
<keyword evidence="3" id="KW-0560">Oxidoreductase</keyword>
<dbReference type="GO" id="GO:0020037">
    <property type="term" value="F:heme binding"/>
    <property type="evidence" value="ECO:0007669"/>
    <property type="project" value="InterPro"/>
</dbReference>
<keyword evidence="2 5" id="KW-0479">Metal-binding</keyword>
<dbReference type="STRING" id="3641.A0A061G156"/>
<dbReference type="PRINTS" id="PR00385">
    <property type="entry name" value="P450"/>
</dbReference>
<dbReference type="CDD" id="cd11073">
    <property type="entry name" value="CYP76-like"/>
    <property type="match status" value="1"/>
</dbReference>
<dbReference type="Gene3D" id="1.10.630.10">
    <property type="entry name" value="Cytochrome P450"/>
    <property type="match status" value="2"/>
</dbReference>
<dbReference type="Pfam" id="PF00067">
    <property type="entry name" value="p450"/>
    <property type="match status" value="3"/>
</dbReference>
<dbReference type="InterPro" id="IPR001128">
    <property type="entry name" value="Cyt_P450"/>
</dbReference>
<dbReference type="PANTHER" id="PTHR47951">
    <property type="entry name" value="OS08G0547900 PROTEIN"/>
    <property type="match status" value="1"/>
</dbReference>
<comment type="cofactor">
    <cofactor evidence="5">
        <name>heme</name>
        <dbReference type="ChEBI" id="CHEBI:30413"/>
    </cofactor>
</comment>
<dbReference type="GO" id="GO:0016705">
    <property type="term" value="F:oxidoreductase activity, acting on paired donors, with incorporation or reduction of molecular oxygen"/>
    <property type="evidence" value="ECO:0007669"/>
    <property type="project" value="InterPro"/>
</dbReference>
<evidence type="ECO:0000313" key="8">
    <source>
        <dbReference type="Proteomes" id="UP000026915"/>
    </source>
</evidence>
<evidence type="ECO:0000313" key="7">
    <source>
        <dbReference type="EMBL" id="EOY22942.1"/>
    </source>
</evidence>
<evidence type="ECO:0000256" key="2">
    <source>
        <dbReference type="ARBA" id="ARBA00022723"/>
    </source>
</evidence>
<evidence type="ECO:0000256" key="1">
    <source>
        <dbReference type="ARBA" id="ARBA00010617"/>
    </source>
</evidence>
<feature type="compositionally biased region" description="Low complexity" evidence="6">
    <location>
        <begin position="1"/>
        <end position="22"/>
    </location>
</feature>
<gene>
    <name evidence="7" type="ORF">TCM_014973</name>
</gene>
<dbReference type="Gramene" id="EOY22942">
    <property type="protein sequence ID" value="EOY22942"/>
    <property type="gene ID" value="TCM_014973"/>
</dbReference>
<dbReference type="PROSITE" id="PS00086">
    <property type="entry name" value="CYTOCHROME_P450"/>
    <property type="match status" value="1"/>
</dbReference>
<keyword evidence="5" id="KW-0349">Heme</keyword>
<dbReference type="PANTHER" id="PTHR47951:SF8">
    <property type="entry name" value="CYTOCHROME P450 93A2-LIKE"/>
    <property type="match status" value="1"/>
</dbReference>
<sequence length="854" mass="95174">MALPSGSNKSSTSHQSSSMTKSCFKPSSIAIGNVAVPACEGLSWCCHGLAAYTVIRVAAIMLAAAQATFCYAWWAKKFTTSKPPLPPGPPGLPILGNFPFIQPDFHRYVVKFSQIYGPIIKLQLGSKICIVISSPSVAKKVLKDHDAIFANREAPAGAIVGISLDACYTLRRREVRQMVKYIYGKVCSAVKIGEQMFLTSLNVMLSMLWGGSLNGEERSRFGIEFRKRLVEFVELVGAPNVSDVFPVLTPFDLQGIQSKAKKNLSWLYEIFESVIVHRTKVEQADGEGKKKEESKDFLQHLLELNQRGDDKTSLSMNEAKALLLVAVLACGGLSWSSNDNAEHTIIREAATLLAAALAIACYAWWVQKFTKSVPPLPPGPPGLPILGNLPLLQPDLHRYISKLSQIHGPIIKLQLGSKICIVVSSASVAKEVLKDHDAIFANRDPPTVAIIGTYGGCDMAWRSNGPEWRKLRRLVVREIMSNTSLDNCYALRRREVREMVKDIYGKVGSPVNIGDQMFLTNLNVIVSMLWGGSLNGEERSRLGIEFRQVVVEFVELLGAPNISDLFPFLTRFDLQGYQSRTKKALKWMDEILESVIAHRRKVDQPDIGEGKNKEQSKDFLQLLLELNQQGDYKSSLSMNEVKALLLDMIVAGTDTTSTTVEWAMTELLRHPDKQRRAVEELDRVVGAGNIVEESHLPQLVYLDAAIKETFRFHPPIPLLVPRSPSTTCTVAGYTIPKDSRVLFNAWAIQRDPEFWEYPLRFEPERFLKDAEKGNYLGNNFHFIPFGSGRRICVGIPLAEKMVTHVLATLLHSFEWKLPEGTKPDIQEKFGIVLKKMEPLVAIPAARLSSSEQYQ</sequence>
<dbReference type="AlphaFoldDB" id="A0A061G156"/>
<name>A0A061G156_THECC</name>
<dbReference type="EMBL" id="CM001881">
    <property type="protein sequence ID" value="EOY22942.1"/>
    <property type="molecule type" value="Genomic_DNA"/>
</dbReference>
<evidence type="ECO:0000256" key="3">
    <source>
        <dbReference type="ARBA" id="ARBA00023002"/>
    </source>
</evidence>
<dbReference type="eggNOG" id="KOG0156">
    <property type="taxonomic scope" value="Eukaryota"/>
</dbReference>
<dbReference type="SUPFAM" id="SSF48264">
    <property type="entry name" value="Cytochrome P450"/>
    <property type="match status" value="2"/>
</dbReference>
<dbReference type="GO" id="GO:0004497">
    <property type="term" value="F:monooxygenase activity"/>
    <property type="evidence" value="ECO:0007669"/>
    <property type="project" value="InterPro"/>
</dbReference>
<dbReference type="HOGENOM" id="CLU_001570_0_7_1"/>
<keyword evidence="8" id="KW-1185">Reference proteome</keyword>
<evidence type="ECO:0000256" key="5">
    <source>
        <dbReference type="PIRSR" id="PIRSR602401-1"/>
    </source>
</evidence>
<feature type="region of interest" description="Disordered" evidence="6">
    <location>
        <begin position="1"/>
        <end position="23"/>
    </location>
</feature>
<dbReference type="GO" id="GO:0005506">
    <property type="term" value="F:iron ion binding"/>
    <property type="evidence" value="ECO:0007669"/>
    <property type="project" value="InterPro"/>
</dbReference>
<dbReference type="InterPro" id="IPR002401">
    <property type="entry name" value="Cyt_P450_E_grp-I"/>
</dbReference>
<dbReference type="InterPro" id="IPR036396">
    <property type="entry name" value="Cyt_P450_sf"/>
</dbReference>
<reference evidence="7 8" key="1">
    <citation type="journal article" date="2013" name="Genome Biol.">
        <title>The genome sequence of the most widely cultivated cacao type and its use to identify candidate genes regulating pod color.</title>
        <authorList>
            <person name="Motamayor J.C."/>
            <person name="Mockaitis K."/>
            <person name="Schmutz J."/>
            <person name="Haiminen N."/>
            <person name="Iii D.L."/>
            <person name="Cornejo O."/>
            <person name="Findley S.D."/>
            <person name="Zheng P."/>
            <person name="Utro F."/>
            <person name="Royaert S."/>
            <person name="Saski C."/>
            <person name="Jenkins J."/>
            <person name="Podicheti R."/>
            <person name="Zhao M."/>
            <person name="Scheffler B.E."/>
            <person name="Stack J.C."/>
            <person name="Feltus F.A."/>
            <person name="Mustiga G.M."/>
            <person name="Amores F."/>
            <person name="Phillips W."/>
            <person name="Marelli J.P."/>
            <person name="May G.D."/>
            <person name="Shapiro H."/>
            <person name="Ma J."/>
            <person name="Bustamante C.D."/>
            <person name="Schnell R.J."/>
            <person name="Main D."/>
            <person name="Gilbert D."/>
            <person name="Parida L."/>
            <person name="Kuhn D.N."/>
        </authorList>
    </citation>
    <scope>NUCLEOTIDE SEQUENCE [LARGE SCALE GENOMIC DNA]</scope>
    <source>
        <strain evidence="8">cv. Matina 1-6</strain>
    </source>
</reference>
<comment type="similarity">
    <text evidence="1">Belongs to the cytochrome P450 family.</text>
</comment>
<evidence type="ECO:0000256" key="4">
    <source>
        <dbReference type="ARBA" id="ARBA00023004"/>
    </source>
</evidence>
<dbReference type="Proteomes" id="UP000026915">
    <property type="component" value="Chromosome 3"/>
</dbReference>
<dbReference type="FunFam" id="1.10.630.10:FF:000007">
    <property type="entry name" value="Cytochrome P450 76C4"/>
    <property type="match status" value="1"/>
</dbReference>
<proteinExistence type="inferred from homology"/>
<dbReference type="PRINTS" id="PR00463">
    <property type="entry name" value="EP450I"/>
</dbReference>
<keyword evidence="4 5" id="KW-0408">Iron</keyword>
<dbReference type="InParanoid" id="A0A061G156"/>